<sequence length="336" mass="36652">MFTSNDQTWAEGGISATYTWKWGMGSMTAYTNDVPSVAASLRRWGDASTRKSLSSTITLLHHHHRPPSPPSPSSSSTIALLLHHRPSPSSISLLPHQFVLHPTLIPCSILHATGQYIAVFIMTLPVTNRTHVDQTFGPMTAETVKAGTQSAGRDQTTYENNLAGGTNNGGSDVYNQYNQCITINYNSYGPSSSRDTTTPTPSNTERGSERQVILCALGLCAGFALCACALCACALGACDWGACDWGACDRAAFALCELARGGQNKRDFFSRLFCLLRDWVCGSGFWVWVLLLFVNWVCGSGIWVWAALCHIQCQIEQSPKREPRELKPTAPDKIRA</sequence>
<keyword evidence="1" id="KW-0472">Membrane</keyword>
<protein>
    <submittedName>
        <fullName evidence="2">Uncharacterized protein</fullName>
    </submittedName>
</protein>
<proteinExistence type="predicted"/>
<evidence type="ECO:0000313" key="3">
    <source>
        <dbReference type="Proteomes" id="UP000696280"/>
    </source>
</evidence>
<feature type="transmembrane region" description="Helical" evidence="1">
    <location>
        <begin position="285"/>
        <end position="311"/>
    </location>
</feature>
<reference evidence="2" key="1">
    <citation type="submission" date="2021-07" db="EMBL/GenBank/DDBJ databases">
        <authorList>
            <person name="Durling M."/>
        </authorList>
    </citation>
    <scope>NUCLEOTIDE SEQUENCE</scope>
</reference>
<dbReference type="EMBL" id="CAJVRL010000115">
    <property type="protein sequence ID" value="CAG8961760.1"/>
    <property type="molecule type" value="Genomic_DNA"/>
</dbReference>
<comment type="caution">
    <text evidence="2">The sequence shown here is derived from an EMBL/GenBank/DDBJ whole genome shotgun (WGS) entry which is preliminary data.</text>
</comment>
<dbReference type="AlphaFoldDB" id="A0A9N9PZT1"/>
<name>A0A9N9PZT1_9HELO</name>
<keyword evidence="3" id="KW-1185">Reference proteome</keyword>
<feature type="transmembrane region" description="Helical" evidence="1">
    <location>
        <begin position="212"/>
        <end position="237"/>
    </location>
</feature>
<gene>
    <name evidence="2" type="ORF">HYFRA_00006303</name>
</gene>
<evidence type="ECO:0000313" key="2">
    <source>
        <dbReference type="EMBL" id="CAG8961760.1"/>
    </source>
</evidence>
<evidence type="ECO:0000256" key="1">
    <source>
        <dbReference type="SAM" id="Phobius"/>
    </source>
</evidence>
<accession>A0A9N9PZT1</accession>
<dbReference type="Proteomes" id="UP000696280">
    <property type="component" value="Unassembled WGS sequence"/>
</dbReference>
<keyword evidence="1" id="KW-0812">Transmembrane</keyword>
<keyword evidence="1" id="KW-1133">Transmembrane helix</keyword>
<organism evidence="2 3">
    <name type="scientific">Hymenoscyphus fraxineus</name>
    <dbReference type="NCBI Taxonomy" id="746836"/>
    <lineage>
        <taxon>Eukaryota</taxon>
        <taxon>Fungi</taxon>
        <taxon>Dikarya</taxon>
        <taxon>Ascomycota</taxon>
        <taxon>Pezizomycotina</taxon>
        <taxon>Leotiomycetes</taxon>
        <taxon>Helotiales</taxon>
        <taxon>Helotiaceae</taxon>
        <taxon>Hymenoscyphus</taxon>
    </lineage>
</organism>